<evidence type="ECO:0000256" key="18">
    <source>
        <dbReference type="ARBA" id="ARBA00047899"/>
    </source>
</evidence>
<dbReference type="Pfam" id="PF13855">
    <property type="entry name" value="LRR_8"/>
    <property type="match status" value="3"/>
</dbReference>
<evidence type="ECO:0000256" key="17">
    <source>
        <dbReference type="ARBA" id="ARBA00023180"/>
    </source>
</evidence>
<keyword evidence="4" id="KW-0723">Serine/threonine-protein kinase</keyword>
<dbReference type="AlphaFoldDB" id="A0A803LT28"/>
<evidence type="ECO:0000259" key="22">
    <source>
        <dbReference type="PROSITE" id="PS50011"/>
    </source>
</evidence>
<comment type="catalytic activity">
    <reaction evidence="19">
        <text>L-seryl-[protein] + ATP = O-phospho-L-seryl-[protein] + ADP + H(+)</text>
        <dbReference type="Rhea" id="RHEA:17989"/>
        <dbReference type="Rhea" id="RHEA-COMP:9863"/>
        <dbReference type="Rhea" id="RHEA-COMP:11604"/>
        <dbReference type="ChEBI" id="CHEBI:15378"/>
        <dbReference type="ChEBI" id="CHEBI:29999"/>
        <dbReference type="ChEBI" id="CHEBI:30616"/>
        <dbReference type="ChEBI" id="CHEBI:83421"/>
        <dbReference type="ChEBI" id="CHEBI:456216"/>
        <dbReference type="EC" id="2.7.11.1"/>
    </reaction>
</comment>
<dbReference type="Gene3D" id="3.30.200.20">
    <property type="entry name" value="Phosphorylase Kinase, domain 1"/>
    <property type="match status" value="1"/>
</dbReference>
<protein>
    <recommendedName>
        <fullName evidence="2">non-specific serine/threonine protein kinase</fullName>
        <ecNumber evidence="2">2.7.11.1</ecNumber>
    </recommendedName>
</protein>
<reference evidence="23" key="1">
    <citation type="journal article" date="2017" name="Nature">
        <title>The genome of Chenopodium quinoa.</title>
        <authorList>
            <person name="Jarvis D.E."/>
            <person name="Ho Y.S."/>
            <person name="Lightfoot D.J."/>
            <person name="Schmoeckel S.M."/>
            <person name="Li B."/>
            <person name="Borm T.J.A."/>
            <person name="Ohyanagi H."/>
            <person name="Mineta K."/>
            <person name="Michell C.T."/>
            <person name="Saber N."/>
            <person name="Kharbatia N.M."/>
            <person name="Rupper R.R."/>
            <person name="Sharp A.R."/>
            <person name="Dally N."/>
            <person name="Boughton B.A."/>
            <person name="Woo Y.H."/>
            <person name="Gao G."/>
            <person name="Schijlen E.G.W.M."/>
            <person name="Guo X."/>
            <person name="Momin A.A."/>
            <person name="Negrao S."/>
            <person name="Al-Babili S."/>
            <person name="Gehring C."/>
            <person name="Roessner U."/>
            <person name="Jung C."/>
            <person name="Murphy K."/>
            <person name="Arold S.T."/>
            <person name="Gojobori T."/>
            <person name="van der Linden C.G."/>
            <person name="van Loo E.N."/>
            <person name="Jellen E.N."/>
            <person name="Maughan P.J."/>
            <person name="Tester M."/>
        </authorList>
    </citation>
    <scope>NUCLEOTIDE SEQUENCE [LARGE SCALE GENOMIC DNA]</scope>
    <source>
        <strain evidence="23">cv. PI 614886</strain>
    </source>
</reference>
<evidence type="ECO:0000256" key="14">
    <source>
        <dbReference type="ARBA" id="ARBA00022989"/>
    </source>
</evidence>
<evidence type="ECO:0000256" key="2">
    <source>
        <dbReference type="ARBA" id="ARBA00012513"/>
    </source>
</evidence>
<dbReference type="SMR" id="A0A803LT28"/>
<keyword evidence="13 20" id="KW-0067">ATP-binding</keyword>
<dbReference type="FunFam" id="1.10.510.10:FF:000358">
    <property type="entry name" value="Putative leucine-rich repeat receptor-like serine/threonine-protein kinase"/>
    <property type="match status" value="1"/>
</dbReference>
<dbReference type="Gene3D" id="1.10.510.10">
    <property type="entry name" value="Transferase(Phosphotransferase) domain 1"/>
    <property type="match status" value="1"/>
</dbReference>
<keyword evidence="11 20" id="KW-0547">Nucleotide-binding</keyword>
<evidence type="ECO:0000256" key="20">
    <source>
        <dbReference type="PROSITE-ProRule" id="PRU10141"/>
    </source>
</evidence>
<evidence type="ECO:0000256" key="3">
    <source>
        <dbReference type="ARBA" id="ARBA00022475"/>
    </source>
</evidence>
<dbReference type="PROSITE" id="PS51450">
    <property type="entry name" value="LRR"/>
    <property type="match status" value="2"/>
</dbReference>
<dbReference type="Gramene" id="AUR62018372-RA">
    <property type="protein sequence ID" value="AUR62018372-RA:cds"/>
    <property type="gene ID" value="AUR62018372"/>
</dbReference>
<dbReference type="InterPro" id="IPR000719">
    <property type="entry name" value="Prot_kinase_dom"/>
</dbReference>
<comment type="catalytic activity">
    <reaction evidence="18">
        <text>L-threonyl-[protein] + ATP = O-phospho-L-threonyl-[protein] + ADP + H(+)</text>
        <dbReference type="Rhea" id="RHEA:46608"/>
        <dbReference type="Rhea" id="RHEA-COMP:11060"/>
        <dbReference type="Rhea" id="RHEA-COMP:11605"/>
        <dbReference type="ChEBI" id="CHEBI:15378"/>
        <dbReference type="ChEBI" id="CHEBI:30013"/>
        <dbReference type="ChEBI" id="CHEBI:30616"/>
        <dbReference type="ChEBI" id="CHEBI:61977"/>
        <dbReference type="ChEBI" id="CHEBI:456216"/>
        <dbReference type="EC" id="2.7.11.1"/>
    </reaction>
</comment>
<keyword evidence="7" id="KW-0808">Transferase</keyword>
<keyword evidence="16" id="KW-0675">Receptor</keyword>
<dbReference type="InterPro" id="IPR017441">
    <property type="entry name" value="Protein_kinase_ATP_BS"/>
</dbReference>
<keyword evidence="15 21" id="KW-0472">Membrane</keyword>
<dbReference type="GO" id="GO:0005886">
    <property type="term" value="C:plasma membrane"/>
    <property type="evidence" value="ECO:0007669"/>
    <property type="project" value="UniProtKB-SubCell"/>
</dbReference>
<organism evidence="23 24">
    <name type="scientific">Chenopodium quinoa</name>
    <name type="common">Quinoa</name>
    <dbReference type="NCBI Taxonomy" id="63459"/>
    <lineage>
        <taxon>Eukaryota</taxon>
        <taxon>Viridiplantae</taxon>
        <taxon>Streptophyta</taxon>
        <taxon>Embryophyta</taxon>
        <taxon>Tracheophyta</taxon>
        <taxon>Spermatophyta</taxon>
        <taxon>Magnoliopsida</taxon>
        <taxon>eudicotyledons</taxon>
        <taxon>Gunneridae</taxon>
        <taxon>Pentapetalae</taxon>
        <taxon>Caryophyllales</taxon>
        <taxon>Chenopodiaceae</taxon>
        <taxon>Chenopodioideae</taxon>
        <taxon>Atripliceae</taxon>
        <taxon>Chenopodium</taxon>
    </lineage>
</organism>
<keyword evidence="12" id="KW-0418">Kinase</keyword>
<feature type="transmembrane region" description="Helical" evidence="21">
    <location>
        <begin position="344"/>
        <end position="366"/>
    </location>
</feature>
<dbReference type="Proteomes" id="UP000596660">
    <property type="component" value="Unplaced"/>
</dbReference>
<proteinExistence type="predicted"/>
<sequence>MAHNRLTGTIPPGLGNLPHLKMYNIGYNYIENSGDDNGLDFITLLANSTELNFLAFDGNLLKGVIPESIGNLSMVLSKIYMGGNQIHGTIPSSIAKLTGLTLLNISYNDITGPIPSEISHLQDLQVLDLSHNHISEAIPDSFGSLIKLTKLDLSSNNLVGQVPSTIGGFSSLTYMDLSTNMLNGTIPREIFNLPSLSNTLNMSHNRFDGHLPDDIGQLTIVISLDLSSNRLTGNISSSISNCKSLETLSLARNFFSGPIPNSFGSLKALQTLDLSHNQLSSSIPSNLELSTQSLNLSYNNLEGEIPCGGIFRNLSRVYLQGNPRLSLHSECGGSHHHTRRLRKAGIVVAIVAILVLFFIAGLYFAIRKRKAKSSSRISDSKMQEGHYMVKYDELRQATGGFSEANLIGSGSFGSVYKGCLKDNIAVAIKVLDMRIAASWKSFLAECEALRNVRHRNLVKLITSCSSLDYKNKEFLALVYEFLSNGSLEVWIKGKRKKENGDGLGFLERLNVTIDVASALDYLHHDSEVSVVHCDVKPSNILLDEDMTAKIGDFGLARLLMEQIGGQHSISSSHVMKGSIGYMPPEYGLGAKPSTAGDTYSFGVTLLELFTAKSPSNESFTGEQGLVGWVQACFPTQMMQLLLDPELHQQLPELAAAAADRGYKKSQASVQEHLEYCVAKTFEVGLACTVSHPDGRISMREALNNLTAVRNKLLKI</sequence>
<dbReference type="PROSITE" id="PS50011">
    <property type="entry name" value="PROTEIN_KINASE_DOM"/>
    <property type="match status" value="1"/>
</dbReference>
<dbReference type="PRINTS" id="PR00019">
    <property type="entry name" value="LEURICHRPT"/>
</dbReference>
<evidence type="ECO:0000256" key="21">
    <source>
        <dbReference type="SAM" id="Phobius"/>
    </source>
</evidence>
<dbReference type="PANTHER" id="PTHR45974:SF249">
    <property type="entry name" value="PROTEIN KINASE DOMAIN-CONTAINING PROTEIN"/>
    <property type="match status" value="1"/>
</dbReference>
<evidence type="ECO:0000256" key="13">
    <source>
        <dbReference type="ARBA" id="ARBA00022840"/>
    </source>
</evidence>
<dbReference type="Pfam" id="PF00560">
    <property type="entry name" value="LRR_1"/>
    <property type="match status" value="1"/>
</dbReference>
<evidence type="ECO:0000256" key="10">
    <source>
        <dbReference type="ARBA" id="ARBA00022737"/>
    </source>
</evidence>
<dbReference type="SUPFAM" id="SSF52058">
    <property type="entry name" value="L domain-like"/>
    <property type="match status" value="2"/>
</dbReference>
<dbReference type="InterPro" id="IPR001611">
    <property type="entry name" value="Leu-rich_rpt"/>
</dbReference>
<dbReference type="EnsemblPlants" id="AUR62018372-RA">
    <property type="protein sequence ID" value="AUR62018372-RA:cds"/>
    <property type="gene ID" value="AUR62018372"/>
</dbReference>
<evidence type="ECO:0000313" key="24">
    <source>
        <dbReference type="Proteomes" id="UP000596660"/>
    </source>
</evidence>
<name>A0A803LT28_CHEQI</name>
<dbReference type="PROSITE" id="PS00108">
    <property type="entry name" value="PROTEIN_KINASE_ST"/>
    <property type="match status" value="1"/>
</dbReference>
<dbReference type="Pfam" id="PF00069">
    <property type="entry name" value="Pkinase"/>
    <property type="match status" value="1"/>
</dbReference>
<dbReference type="PANTHER" id="PTHR45974">
    <property type="entry name" value="RECEPTOR-LIKE PROTEIN 55"/>
    <property type="match status" value="1"/>
</dbReference>
<evidence type="ECO:0000256" key="1">
    <source>
        <dbReference type="ARBA" id="ARBA00004162"/>
    </source>
</evidence>
<keyword evidence="9" id="KW-0732">Signal</keyword>
<keyword evidence="14 21" id="KW-1133">Transmembrane helix</keyword>
<dbReference type="InterPro" id="IPR032675">
    <property type="entry name" value="LRR_dom_sf"/>
</dbReference>
<accession>A0A803LT28</accession>
<evidence type="ECO:0000256" key="7">
    <source>
        <dbReference type="ARBA" id="ARBA00022679"/>
    </source>
</evidence>
<feature type="domain" description="Protein kinase" evidence="22">
    <location>
        <begin position="401"/>
        <end position="713"/>
    </location>
</feature>
<keyword evidence="17" id="KW-0325">Glycoprotein</keyword>
<dbReference type="SMART" id="SM00220">
    <property type="entry name" value="S_TKc"/>
    <property type="match status" value="1"/>
</dbReference>
<evidence type="ECO:0000256" key="12">
    <source>
        <dbReference type="ARBA" id="ARBA00022777"/>
    </source>
</evidence>
<dbReference type="SUPFAM" id="SSF56112">
    <property type="entry name" value="Protein kinase-like (PK-like)"/>
    <property type="match status" value="1"/>
</dbReference>
<keyword evidence="24" id="KW-1185">Reference proteome</keyword>
<reference evidence="23" key="2">
    <citation type="submission" date="2021-03" db="UniProtKB">
        <authorList>
            <consortium name="EnsemblPlants"/>
        </authorList>
    </citation>
    <scope>IDENTIFICATION</scope>
</reference>
<dbReference type="Gene3D" id="3.80.10.10">
    <property type="entry name" value="Ribonuclease Inhibitor"/>
    <property type="match status" value="1"/>
</dbReference>
<evidence type="ECO:0000256" key="6">
    <source>
        <dbReference type="ARBA" id="ARBA00022614"/>
    </source>
</evidence>
<evidence type="ECO:0000256" key="8">
    <source>
        <dbReference type="ARBA" id="ARBA00022692"/>
    </source>
</evidence>
<evidence type="ECO:0000256" key="19">
    <source>
        <dbReference type="ARBA" id="ARBA00048679"/>
    </source>
</evidence>
<evidence type="ECO:0000256" key="9">
    <source>
        <dbReference type="ARBA" id="ARBA00022729"/>
    </source>
</evidence>
<evidence type="ECO:0000256" key="5">
    <source>
        <dbReference type="ARBA" id="ARBA00022553"/>
    </source>
</evidence>
<dbReference type="GO" id="GO:0005524">
    <property type="term" value="F:ATP binding"/>
    <property type="evidence" value="ECO:0007669"/>
    <property type="project" value="UniProtKB-UniRule"/>
</dbReference>
<dbReference type="SMART" id="SM00369">
    <property type="entry name" value="LRR_TYP"/>
    <property type="match status" value="4"/>
</dbReference>
<keyword evidence="6" id="KW-0433">Leucine-rich repeat</keyword>
<dbReference type="FunFam" id="3.80.10.10:FF:000095">
    <property type="entry name" value="LRR receptor-like serine/threonine-protein kinase GSO1"/>
    <property type="match status" value="1"/>
</dbReference>
<evidence type="ECO:0000256" key="15">
    <source>
        <dbReference type="ARBA" id="ARBA00023136"/>
    </source>
</evidence>
<dbReference type="InterPro" id="IPR011009">
    <property type="entry name" value="Kinase-like_dom_sf"/>
</dbReference>
<dbReference type="EC" id="2.7.11.1" evidence="2"/>
<keyword evidence="5" id="KW-0597">Phosphoprotein</keyword>
<comment type="subcellular location">
    <subcellularLocation>
        <location evidence="1">Cell membrane</location>
        <topology evidence="1">Single-pass membrane protein</topology>
    </subcellularLocation>
</comment>
<dbReference type="GO" id="GO:0004674">
    <property type="term" value="F:protein serine/threonine kinase activity"/>
    <property type="evidence" value="ECO:0007669"/>
    <property type="project" value="UniProtKB-KW"/>
</dbReference>
<keyword evidence="8 21" id="KW-0812">Transmembrane</keyword>
<evidence type="ECO:0000256" key="11">
    <source>
        <dbReference type="ARBA" id="ARBA00022741"/>
    </source>
</evidence>
<keyword evidence="3" id="KW-1003">Cell membrane</keyword>
<dbReference type="FunFam" id="3.30.200.20:FF:000432">
    <property type="entry name" value="LRR receptor-like serine/threonine-protein kinase EFR"/>
    <property type="match status" value="1"/>
</dbReference>
<dbReference type="InterPro" id="IPR003591">
    <property type="entry name" value="Leu-rich_rpt_typical-subtyp"/>
</dbReference>
<dbReference type="PROSITE" id="PS00107">
    <property type="entry name" value="PROTEIN_KINASE_ATP"/>
    <property type="match status" value="1"/>
</dbReference>
<dbReference type="InterPro" id="IPR008271">
    <property type="entry name" value="Ser/Thr_kinase_AS"/>
</dbReference>
<feature type="binding site" evidence="20">
    <location>
        <position position="429"/>
    </location>
    <ligand>
        <name>ATP</name>
        <dbReference type="ChEBI" id="CHEBI:30616"/>
    </ligand>
</feature>
<evidence type="ECO:0000256" key="4">
    <source>
        <dbReference type="ARBA" id="ARBA00022527"/>
    </source>
</evidence>
<evidence type="ECO:0000256" key="16">
    <source>
        <dbReference type="ARBA" id="ARBA00023170"/>
    </source>
</evidence>
<evidence type="ECO:0000313" key="23">
    <source>
        <dbReference type="EnsemblPlants" id="AUR62018372-RA:cds"/>
    </source>
</evidence>
<keyword evidence="10" id="KW-0677">Repeat</keyword>